<comment type="caution">
    <text evidence="1">The sequence shown here is derived from an EMBL/GenBank/DDBJ whole genome shotgun (WGS) entry which is preliminary data.</text>
</comment>
<evidence type="ECO:0008006" key="3">
    <source>
        <dbReference type="Google" id="ProtNLM"/>
    </source>
</evidence>
<protein>
    <recommendedName>
        <fullName evidence="3">Secreted protein</fullName>
    </recommendedName>
</protein>
<accession>A0ABQ6A1K4</accession>
<dbReference type="RefSeq" id="WP_284256177.1">
    <property type="nucleotide sequence ID" value="NZ_BSOS01000006.1"/>
</dbReference>
<sequence>MSATKTNKLSAAEVSSVLQRCSLPPEAEVLTAGLGDLMSIIQSLANAGFLIEATRVFAHALPKREAVWWACMCATHTPAAQIPPQDIKMRELAETWVRQQSDEVRRAGMEEAKRAGFKSPESWAAVAAFWSGDSVTPLNTPPVPAPPHLTGVAVAGAVALASVRGEPNRQRQRLALFLQSAQDIAGGGPGRLPVEAA</sequence>
<reference evidence="2" key="1">
    <citation type="journal article" date="2019" name="Int. J. Syst. Evol. Microbiol.">
        <title>The Global Catalogue of Microorganisms (GCM) 10K type strain sequencing project: providing services to taxonomists for standard genome sequencing and annotation.</title>
        <authorList>
            <consortium name="The Broad Institute Genomics Platform"/>
            <consortium name="The Broad Institute Genome Sequencing Center for Infectious Disease"/>
            <person name="Wu L."/>
            <person name="Ma J."/>
        </authorList>
    </citation>
    <scope>NUCLEOTIDE SEQUENCE [LARGE SCALE GENOMIC DNA]</scope>
    <source>
        <strain evidence="2">NBRC 112502</strain>
    </source>
</reference>
<keyword evidence="2" id="KW-1185">Reference proteome</keyword>
<dbReference type="EMBL" id="BSOS01000006">
    <property type="protein sequence ID" value="GLR65666.1"/>
    <property type="molecule type" value="Genomic_DNA"/>
</dbReference>
<proteinExistence type="predicted"/>
<evidence type="ECO:0000313" key="2">
    <source>
        <dbReference type="Proteomes" id="UP001156641"/>
    </source>
</evidence>
<dbReference type="Proteomes" id="UP001156641">
    <property type="component" value="Unassembled WGS sequence"/>
</dbReference>
<dbReference type="Pfam" id="PF22011">
    <property type="entry name" value="DUF6931"/>
    <property type="match status" value="1"/>
</dbReference>
<evidence type="ECO:0000313" key="1">
    <source>
        <dbReference type="EMBL" id="GLR65666.1"/>
    </source>
</evidence>
<dbReference type="InterPro" id="IPR053855">
    <property type="entry name" value="DUF6931"/>
</dbReference>
<name>A0ABQ6A1K4_9PROT</name>
<gene>
    <name evidence="1" type="ORF">GCM10010909_03440</name>
</gene>
<organism evidence="1 2">
    <name type="scientific">Acidocella aquatica</name>
    <dbReference type="NCBI Taxonomy" id="1922313"/>
    <lineage>
        <taxon>Bacteria</taxon>
        <taxon>Pseudomonadati</taxon>
        <taxon>Pseudomonadota</taxon>
        <taxon>Alphaproteobacteria</taxon>
        <taxon>Acetobacterales</taxon>
        <taxon>Acidocellaceae</taxon>
        <taxon>Acidocella</taxon>
    </lineage>
</organism>